<evidence type="ECO:0000256" key="1">
    <source>
        <dbReference type="SAM" id="MobiDB-lite"/>
    </source>
</evidence>
<reference evidence="2" key="1">
    <citation type="journal article" date="2022" name="bioRxiv">
        <title>Sequencing and chromosome-scale assembly of the giantPleurodeles waltlgenome.</title>
        <authorList>
            <person name="Brown T."/>
            <person name="Elewa A."/>
            <person name="Iarovenko S."/>
            <person name="Subramanian E."/>
            <person name="Araus A.J."/>
            <person name="Petzold A."/>
            <person name="Susuki M."/>
            <person name="Suzuki K.-i.T."/>
            <person name="Hayashi T."/>
            <person name="Toyoda A."/>
            <person name="Oliveira C."/>
            <person name="Osipova E."/>
            <person name="Leigh N.D."/>
            <person name="Simon A."/>
            <person name="Yun M.H."/>
        </authorList>
    </citation>
    <scope>NUCLEOTIDE SEQUENCE</scope>
    <source>
        <strain evidence="2">20211129_DDA</strain>
        <tissue evidence="2">Liver</tissue>
    </source>
</reference>
<dbReference type="PANTHER" id="PTHR19446">
    <property type="entry name" value="REVERSE TRANSCRIPTASES"/>
    <property type="match status" value="1"/>
</dbReference>
<feature type="region of interest" description="Disordered" evidence="1">
    <location>
        <begin position="1"/>
        <end position="26"/>
    </location>
</feature>
<comment type="caution">
    <text evidence="2">The sequence shown here is derived from an EMBL/GenBank/DDBJ whole genome shotgun (WGS) entry which is preliminary data.</text>
</comment>
<protein>
    <submittedName>
        <fullName evidence="2">Uncharacterized protein</fullName>
    </submittedName>
</protein>
<dbReference type="Proteomes" id="UP001066276">
    <property type="component" value="Chromosome 6"/>
</dbReference>
<keyword evidence="3" id="KW-1185">Reference proteome</keyword>
<dbReference type="EMBL" id="JANPWB010000010">
    <property type="protein sequence ID" value="KAJ1139648.1"/>
    <property type="molecule type" value="Genomic_DNA"/>
</dbReference>
<sequence length="122" mass="13786">MLPAGDDLSDTHLTDVPPRSKLEMEGPVEEQEILLLIKQLATGKTPGSDSLPLEFYKYFQADLVQRQSSMYKSAWEAGALLLSGRDALIIMLPERGGDRVYRLLFLYNLDYKILGKILAYHI</sequence>
<evidence type="ECO:0000313" key="2">
    <source>
        <dbReference type="EMBL" id="KAJ1139648.1"/>
    </source>
</evidence>
<accession>A0AAV7QMT0</accession>
<feature type="compositionally biased region" description="Basic and acidic residues" evidence="1">
    <location>
        <begin position="9"/>
        <end position="24"/>
    </location>
</feature>
<evidence type="ECO:0000313" key="3">
    <source>
        <dbReference type="Proteomes" id="UP001066276"/>
    </source>
</evidence>
<proteinExistence type="predicted"/>
<gene>
    <name evidence="2" type="ORF">NDU88_006015</name>
</gene>
<organism evidence="2 3">
    <name type="scientific">Pleurodeles waltl</name>
    <name type="common">Iberian ribbed newt</name>
    <dbReference type="NCBI Taxonomy" id="8319"/>
    <lineage>
        <taxon>Eukaryota</taxon>
        <taxon>Metazoa</taxon>
        <taxon>Chordata</taxon>
        <taxon>Craniata</taxon>
        <taxon>Vertebrata</taxon>
        <taxon>Euteleostomi</taxon>
        <taxon>Amphibia</taxon>
        <taxon>Batrachia</taxon>
        <taxon>Caudata</taxon>
        <taxon>Salamandroidea</taxon>
        <taxon>Salamandridae</taxon>
        <taxon>Pleurodelinae</taxon>
        <taxon>Pleurodeles</taxon>
    </lineage>
</organism>
<dbReference type="AlphaFoldDB" id="A0AAV7QMT0"/>
<name>A0AAV7QMT0_PLEWA</name>